<comment type="caution">
    <text evidence="1">The sequence shown here is derived from an EMBL/GenBank/DDBJ whole genome shotgun (WGS) entry which is preliminary data.</text>
</comment>
<dbReference type="EMBL" id="NQKQ01000041">
    <property type="protein sequence ID" value="PAA04089.1"/>
    <property type="molecule type" value="Genomic_DNA"/>
</dbReference>
<evidence type="ECO:0000313" key="2">
    <source>
        <dbReference type="Proteomes" id="UP000215861"/>
    </source>
</evidence>
<reference evidence="1 2" key="1">
    <citation type="submission" date="2017-08" db="EMBL/GenBank/DDBJ databases">
        <title>Genomic and metabolic characterisation of spoilage-associated Pseudomonas species.</title>
        <authorList>
            <person name="Stanborough T."/>
            <person name="Fegan N."/>
            <person name="Powell S.M."/>
            <person name="Singh T."/>
            <person name="Tamplin M.L."/>
            <person name="Chandry P.S."/>
        </authorList>
    </citation>
    <scope>NUCLEOTIDE SEQUENCE [LARGE SCALE GENOMIC DNA]</scope>
    <source>
        <strain evidence="1 2">F1801</strain>
    </source>
</reference>
<accession>A0A266ZWQ8</accession>
<organism evidence="1 2">
    <name type="scientific">Pseudomonas fragi</name>
    <dbReference type="NCBI Taxonomy" id="296"/>
    <lineage>
        <taxon>Bacteria</taxon>
        <taxon>Pseudomonadati</taxon>
        <taxon>Pseudomonadota</taxon>
        <taxon>Gammaproteobacteria</taxon>
        <taxon>Pseudomonadales</taxon>
        <taxon>Pseudomonadaceae</taxon>
        <taxon>Pseudomonas</taxon>
    </lineage>
</organism>
<protein>
    <recommendedName>
        <fullName evidence="3">N-acetyltransferase domain-containing protein</fullName>
    </recommendedName>
</protein>
<dbReference type="Gene3D" id="3.40.630.30">
    <property type="match status" value="1"/>
</dbReference>
<name>A0A266ZWQ8_PSEFR</name>
<dbReference type="RefSeq" id="WP_095038356.1">
    <property type="nucleotide sequence ID" value="NZ_NQKQ01000041.1"/>
</dbReference>
<sequence>MFGFFKKTKKKELEEIKKLSKLTGQELAEEGLNQIALAIKAGSVNIQPGKIFNDIYAHGDTPAGVPRFTYVMFSPTVQNEVIARCTIIYDSQKDGVGCWQIDWAVLEQYRGKNWGGTIAKKALTEFVNGMQRLYPDGFIIEAIVDQDNEASKKIASSLIGDEEIVLNKSTGRNVHSYLLRF</sequence>
<dbReference type="AlphaFoldDB" id="A0A266ZWQ8"/>
<proteinExistence type="predicted"/>
<evidence type="ECO:0008006" key="3">
    <source>
        <dbReference type="Google" id="ProtNLM"/>
    </source>
</evidence>
<dbReference type="Proteomes" id="UP000215861">
    <property type="component" value="Unassembled WGS sequence"/>
</dbReference>
<evidence type="ECO:0000313" key="1">
    <source>
        <dbReference type="EMBL" id="PAA04089.1"/>
    </source>
</evidence>
<gene>
    <name evidence="1" type="ORF">CJU81_22895</name>
</gene>
<dbReference type="SUPFAM" id="SSF55729">
    <property type="entry name" value="Acyl-CoA N-acyltransferases (Nat)"/>
    <property type="match status" value="1"/>
</dbReference>
<dbReference type="InterPro" id="IPR016181">
    <property type="entry name" value="Acyl_CoA_acyltransferase"/>
</dbReference>